<reference evidence="4" key="1">
    <citation type="journal article" date="2016" name="J. Plant Res.">
        <title>Plastid genome sequences of Gymnochlora stellata, Lotharella vacuolata, and Partenskyella glossopodia reveal remarkable structural conservation among chlorarachniophyte species.</title>
        <authorList>
            <person name="Suzuki S."/>
            <person name="Hirakawa Y."/>
            <person name="Kofuji R."/>
            <person name="Sugita M."/>
            <person name="Ishida K."/>
        </authorList>
    </citation>
    <scope>NUCLEOTIDE SEQUENCE</scope>
    <source>
        <strain evidence="4">RCC365</strain>
    </source>
</reference>
<geneLocation type="plastid" evidence="4"/>
<keyword evidence="4" id="KW-0934">Plastid</keyword>
<dbReference type="GO" id="GO:1990904">
    <property type="term" value="C:ribonucleoprotein complex"/>
    <property type="evidence" value="ECO:0007669"/>
    <property type="project" value="UniProtKB-KW"/>
</dbReference>
<keyword evidence="2 4" id="KW-0689">Ribosomal protein</keyword>
<accession>A0A140JZM0</accession>
<evidence type="ECO:0000256" key="3">
    <source>
        <dbReference type="ARBA" id="ARBA00023274"/>
    </source>
</evidence>
<dbReference type="EMBL" id="AP014948">
    <property type="protein sequence ID" value="BAU62547.1"/>
    <property type="molecule type" value="Genomic_DNA"/>
</dbReference>
<dbReference type="HAMAP" id="MF_01302_B">
    <property type="entry name" value="Ribosomal_uS8_B"/>
    <property type="match status" value="1"/>
</dbReference>
<dbReference type="InterPro" id="IPR035987">
    <property type="entry name" value="Ribosomal_uS8_sf"/>
</dbReference>
<dbReference type="Gene3D" id="3.30.1490.10">
    <property type="match status" value="1"/>
</dbReference>
<dbReference type="RefSeq" id="YP_009240413.1">
    <property type="nucleotide sequence ID" value="NC_029742.1"/>
</dbReference>
<dbReference type="NCBIfam" id="NF001109">
    <property type="entry name" value="PRK00136.1"/>
    <property type="match status" value="1"/>
</dbReference>
<keyword evidence="3" id="KW-0687">Ribonucleoprotein</keyword>
<dbReference type="Pfam" id="PF00410">
    <property type="entry name" value="Ribosomal_S8"/>
    <property type="match status" value="1"/>
</dbReference>
<comment type="similarity">
    <text evidence="1">Belongs to the universal ribosomal protein uS8 family.</text>
</comment>
<dbReference type="GO" id="GO:0005840">
    <property type="term" value="C:ribosome"/>
    <property type="evidence" value="ECO:0007669"/>
    <property type="project" value="UniProtKB-KW"/>
</dbReference>
<name>A0A140JZM0_9EUKA</name>
<dbReference type="GO" id="GO:0003735">
    <property type="term" value="F:structural constituent of ribosome"/>
    <property type="evidence" value="ECO:0007669"/>
    <property type="project" value="InterPro"/>
</dbReference>
<gene>
    <name evidence="4" type="primary">rps8</name>
</gene>
<dbReference type="SUPFAM" id="SSF56047">
    <property type="entry name" value="Ribosomal protein S8"/>
    <property type="match status" value="1"/>
</dbReference>
<dbReference type="FunFam" id="3.30.1490.10:FF:000001">
    <property type="entry name" value="30S ribosomal protein S8"/>
    <property type="match status" value="1"/>
</dbReference>
<sequence length="139" mass="15733">MSDNLGKMLNKIKNASLIKHEALLIPYTLNSYLILKVLQQEQFIKSIQVVFKKSSLINNSINNTEKYIKVYLKYNSKDSFIKNICRLSKPSLRIYSNHKNIPQVLSGLGIIIMSTSKGIMTSKDAHSIGIGGELLFSIW</sequence>
<dbReference type="GeneID" id="27110075"/>
<dbReference type="GO" id="GO:0005737">
    <property type="term" value="C:cytoplasm"/>
    <property type="evidence" value="ECO:0007669"/>
    <property type="project" value="UniProtKB-ARBA"/>
</dbReference>
<protein>
    <submittedName>
        <fullName evidence="4">30S ribosomal protein S8</fullName>
    </submittedName>
</protein>
<dbReference type="InterPro" id="IPR000630">
    <property type="entry name" value="Ribosomal_uS8"/>
</dbReference>
<dbReference type="Gene3D" id="3.30.1370.30">
    <property type="match status" value="1"/>
</dbReference>
<dbReference type="PANTHER" id="PTHR11758">
    <property type="entry name" value="40S RIBOSOMAL PROTEIN S15A"/>
    <property type="match status" value="1"/>
</dbReference>
<evidence type="ECO:0000256" key="1">
    <source>
        <dbReference type="ARBA" id="ARBA00006471"/>
    </source>
</evidence>
<evidence type="ECO:0000313" key="4">
    <source>
        <dbReference type="EMBL" id="BAU62547.1"/>
    </source>
</evidence>
<dbReference type="AlphaFoldDB" id="A0A140JZM0"/>
<organism evidence="4">
    <name type="scientific">Partenskyella glossopodia</name>
    <dbReference type="NCBI Taxonomy" id="552666"/>
    <lineage>
        <taxon>Eukaryota</taxon>
        <taxon>Sar</taxon>
        <taxon>Rhizaria</taxon>
        <taxon>Cercozoa</taxon>
        <taxon>Chlorarachniophyceae</taxon>
        <taxon>Partenskyella</taxon>
    </lineage>
</organism>
<evidence type="ECO:0000256" key="2">
    <source>
        <dbReference type="ARBA" id="ARBA00022980"/>
    </source>
</evidence>
<proteinExistence type="inferred from homology"/>
<dbReference type="GO" id="GO:0006412">
    <property type="term" value="P:translation"/>
    <property type="evidence" value="ECO:0007669"/>
    <property type="project" value="InterPro"/>
</dbReference>